<dbReference type="Pfam" id="PF00646">
    <property type="entry name" value="F-box"/>
    <property type="match status" value="2"/>
</dbReference>
<evidence type="ECO:0000313" key="3">
    <source>
        <dbReference type="Proteomes" id="UP000756132"/>
    </source>
</evidence>
<accession>A0A9Q8L5C4</accession>
<dbReference type="KEGG" id="ffu:CLAFUR5_01978"/>
<dbReference type="EMBL" id="CP090163">
    <property type="protein sequence ID" value="UJO11180.1"/>
    <property type="molecule type" value="Genomic_DNA"/>
</dbReference>
<feature type="domain" description="F-box" evidence="1">
    <location>
        <begin position="280"/>
        <end position="310"/>
    </location>
</feature>
<dbReference type="RefSeq" id="XP_047755546.1">
    <property type="nucleotide sequence ID" value="XM_047901126.1"/>
</dbReference>
<proteinExistence type="predicted"/>
<sequence>MPDTTTSKAAHAVWGIAELLEIIICQVEPRQIRELKLVCKAWRDKVTMSSAVQRSRVVRCYGWLYEYDGEESETMDLHRHMEVVSGELDSGLAPNYDATYWLRVNPLFDRVHANYFRDLAEGTDNIRIMLGLSSFGSEKYDDAVNQYVTEPPSDCIALRTISWDSDGNEWDVLIQDVLKAHQEFVGSQTVHLRKDDPEDFDHQLATEVWASLTINGETAQKAEDPEDSAAAKKYLQKPLSRYRRATHRPGSLLDAALEKDRALTTELCDMAAAQKVFDTNELLEIILCHVEPHQLPDLKRVNKTWRATIKCKAVQRERAVPSYESNDPHPKADLTSMGRTDLELAINQVFLLPTLVVPQYDSTDWLRLNPTFKLVHTHAHTHDDGTKAYQVFIHLPASHFAPALRHAHEYITDPPCRSMALARMAWNKKLDCWCVLENHQYFWADNYEGLKVEDLLAVRDQMNLAEPPSWRLQTAAGLEVVATFIVESLSKGECDAVDQAYLLNQTAAIARWC</sequence>
<gene>
    <name evidence="2" type="ORF">CLAFUR5_01978</name>
</gene>
<dbReference type="GeneID" id="71981856"/>
<reference evidence="2" key="1">
    <citation type="submission" date="2021-12" db="EMBL/GenBank/DDBJ databases">
        <authorList>
            <person name="Zaccaron A."/>
            <person name="Stergiopoulos I."/>
        </authorList>
    </citation>
    <scope>NUCLEOTIDE SEQUENCE</scope>
    <source>
        <strain evidence="2">Race5_Kim</strain>
    </source>
</reference>
<dbReference type="Proteomes" id="UP000756132">
    <property type="component" value="Chromosome 1"/>
</dbReference>
<organism evidence="2 3">
    <name type="scientific">Passalora fulva</name>
    <name type="common">Tomato leaf mold</name>
    <name type="synonym">Cladosporium fulvum</name>
    <dbReference type="NCBI Taxonomy" id="5499"/>
    <lineage>
        <taxon>Eukaryota</taxon>
        <taxon>Fungi</taxon>
        <taxon>Dikarya</taxon>
        <taxon>Ascomycota</taxon>
        <taxon>Pezizomycotina</taxon>
        <taxon>Dothideomycetes</taxon>
        <taxon>Dothideomycetidae</taxon>
        <taxon>Mycosphaerellales</taxon>
        <taxon>Mycosphaerellaceae</taxon>
        <taxon>Fulvia</taxon>
    </lineage>
</organism>
<reference evidence="2" key="2">
    <citation type="journal article" date="2022" name="Microb. Genom.">
        <title>A chromosome-scale genome assembly of the tomato pathogen Cladosporium fulvum reveals a compartmentalized genome architecture and the presence of a dispensable chromosome.</title>
        <authorList>
            <person name="Zaccaron A.Z."/>
            <person name="Chen L.H."/>
            <person name="Samaras A."/>
            <person name="Stergiopoulos I."/>
        </authorList>
    </citation>
    <scope>NUCLEOTIDE SEQUENCE</scope>
    <source>
        <strain evidence="2">Race5_Kim</strain>
    </source>
</reference>
<feature type="domain" description="F-box" evidence="1">
    <location>
        <begin position="18"/>
        <end position="48"/>
    </location>
</feature>
<protein>
    <recommendedName>
        <fullName evidence="1">F-box domain-containing protein</fullName>
    </recommendedName>
</protein>
<dbReference type="AlphaFoldDB" id="A0A9Q8L5C4"/>
<evidence type="ECO:0000313" key="2">
    <source>
        <dbReference type="EMBL" id="UJO11180.1"/>
    </source>
</evidence>
<dbReference type="InterPro" id="IPR001810">
    <property type="entry name" value="F-box_dom"/>
</dbReference>
<name>A0A9Q8L5C4_PASFU</name>
<evidence type="ECO:0000259" key="1">
    <source>
        <dbReference type="Pfam" id="PF00646"/>
    </source>
</evidence>
<keyword evidence="3" id="KW-1185">Reference proteome</keyword>